<dbReference type="RefSeq" id="WP_102434373.1">
    <property type="nucleotide sequence ID" value="NZ_CAWNVI010000060.1"/>
</dbReference>
<evidence type="ECO:0000259" key="1">
    <source>
        <dbReference type="Pfam" id="PF13304"/>
    </source>
</evidence>
<reference evidence="3" key="1">
    <citation type="submission" date="2016-07" db="EMBL/GenBank/DDBJ databases">
        <title>Nontailed viruses are major unrecognized killers of bacteria in the ocean.</title>
        <authorList>
            <person name="Kauffman K."/>
            <person name="Hussain F."/>
            <person name="Yang J."/>
            <person name="Arevalo P."/>
            <person name="Brown J."/>
            <person name="Cutler M."/>
            <person name="Kelly L."/>
            <person name="Polz M.F."/>
        </authorList>
    </citation>
    <scope>NUCLEOTIDE SEQUENCE [LARGE SCALE GENOMIC DNA]</scope>
    <source>
        <strain evidence="3">10N.261.46.F8</strain>
    </source>
</reference>
<dbReference type="GO" id="GO:0005524">
    <property type="term" value="F:ATP binding"/>
    <property type="evidence" value="ECO:0007669"/>
    <property type="project" value="InterPro"/>
</dbReference>
<accession>A0A2N7KF11</accession>
<dbReference type="Proteomes" id="UP000235406">
    <property type="component" value="Unassembled WGS sequence"/>
</dbReference>
<dbReference type="InterPro" id="IPR003959">
    <property type="entry name" value="ATPase_AAA_core"/>
</dbReference>
<dbReference type="GO" id="GO:0016887">
    <property type="term" value="F:ATP hydrolysis activity"/>
    <property type="evidence" value="ECO:0007669"/>
    <property type="project" value="InterPro"/>
</dbReference>
<protein>
    <recommendedName>
        <fullName evidence="1">ATPase AAA-type core domain-containing protein</fullName>
    </recommendedName>
</protein>
<organism evidence="2 3">
    <name type="scientific">Vibrio lentus</name>
    <dbReference type="NCBI Taxonomy" id="136468"/>
    <lineage>
        <taxon>Bacteria</taxon>
        <taxon>Pseudomonadati</taxon>
        <taxon>Pseudomonadota</taxon>
        <taxon>Gammaproteobacteria</taxon>
        <taxon>Vibrionales</taxon>
        <taxon>Vibrionaceae</taxon>
        <taxon>Vibrio</taxon>
    </lineage>
</organism>
<dbReference type="AlphaFoldDB" id="A0A2N7KF11"/>
<dbReference type="Gene3D" id="3.40.50.300">
    <property type="entry name" value="P-loop containing nucleotide triphosphate hydrolases"/>
    <property type="match status" value="1"/>
</dbReference>
<dbReference type="PANTHER" id="PTHR40396:SF1">
    <property type="entry name" value="ATPASE AAA-TYPE CORE DOMAIN-CONTAINING PROTEIN"/>
    <property type="match status" value="1"/>
</dbReference>
<evidence type="ECO:0000313" key="2">
    <source>
        <dbReference type="EMBL" id="PMM74296.1"/>
    </source>
</evidence>
<dbReference type="EMBL" id="MCZK01000060">
    <property type="protein sequence ID" value="PMM74296.1"/>
    <property type="molecule type" value="Genomic_DNA"/>
</dbReference>
<proteinExistence type="predicted"/>
<dbReference type="SUPFAM" id="SSF52540">
    <property type="entry name" value="P-loop containing nucleoside triphosphate hydrolases"/>
    <property type="match status" value="1"/>
</dbReference>
<gene>
    <name evidence="2" type="ORF">BCT49_24215</name>
</gene>
<dbReference type="PANTHER" id="PTHR40396">
    <property type="entry name" value="ATPASE-LIKE PROTEIN"/>
    <property type="match status" value="1"/>
</dbReference>
<comment type="caution">
    <text evidence="2">The sequence shown here is derived from an EMBL/GenBank/DDBJ whole genome shotgun (WGS) entry which is preliminary data.</text>
</comment>
<name>A0A2N7KF11_9VIBR</name>
<sequence length="399" mass="45457">MIKSLKFSNFCSFKEESELNFEFDGKTPDNVKKGRELSNVMCIKGANSSGKTNLFKVLDLLSTVCGYGARLHKDERVYVDSYFYNDKPSIIKIEFIYESIFYVYEIHLTKQGIEFEELKYREKEGRLKKAYTRVKREITTLGPDFGELKTVTLKNNASVMALVENNEFSDKLHVIEVANSFFSRILSNVGYSGHTDIESGLFDLTKIYHDDEDTFRGVNAVIRSIEPSIKTIEIDETIDHEGKTIYFPLFVHEVEGKEVRLTINKVSSGIQKLYKTLGNYFLILRSGGILALDEFDIHLHPQITPLLLALFDDLLFNKNGAQLIISTHSTEILDILGKYRVILVDKVDNESFCYRLDELPIRNDRGNIGDLYIDGKLGGIPQSKGVDLETLTVCFDAEN</sequence>
<dbReference type="OrthoDB" id="9809324at2"/>
<dbReference type="Pfam" id="PF13304">
    <property type="entry name" value="AAA_21"/>
    <property type="match status" value="1"/>
</dbReference>
<dbReference type="InterPro" id="IPR027417">
    <property type="entry name" value="P-loop_NTPase"/>
</dbReference>
<feature type="domain" description="ATPase AAA-type core" evidence="1">
    <location>
        <begin position="40"/>
        <end position="334"/>
    </location>
</feature>
<evidence type="ECO:0000313" key="3">
    <source>
        <dbReference type="Proteomes" id="UP000235406"/>
    </source>
</evidence>